<dbReference type="InterPro" id="IPR025322">
    <property type="entry name" value="PADRE_dom"/>
</dbReference>
<dbReference type="Pfam" id="PF14009">
    <property type="entry name" value="PADRE"/>
    <property type="match status" value="1"/>
</dbReference>
<organism evidence="2 3">
    <name type="scientific">Eleusine coracana subsp. coracana</name>
    <dbReference type="NCBI Taxonomy" id="191504"/>
    <lineage>
        <taxon>Eukaryota</taxon>
        <taxon>Viridiplantae</taxon>
        <taxon>Streptophyta</taxon>
        <taxon>Embryophyta</taxon>
        <taxon>Tracheophyta</taxon>
        <taxon>Spermatophyta</taxon>
        <taxon>Magnoliopsida</taxon>
        <taxon>Liliopsida</taxon>
        <taxon>Poales</taxon>
        <taxon>Poaceae</taxon>
        <taxon>PACMAD clade</taxon>
        <taxon>Chloridoideae</taxon>
        <taxon>Cynodonteae</taxon>
        <taxon>Eleusininae</taxon>
        <taxon>Eleusine</taxon>
    </lineage>
</organism>
<dbReference type="AlphaFoldDB" id="A0AAV5ELY6"/>
<sequence length="231" mass="23545">MGSAWTCPAKLAVRGTQRRDGGASERDLERSQSQICRPASAGSASSTVQRTYTRTAKISNGSLQLVRGDGGGPRGAGLLRVVGGGAGGAGRRRAAAVPGRHERVAGGEGGLRRRPGGRVVPVLRADGLELGGAVAAVGNEEELQPGQLYFVLPAAMRRWPLQAEEMAALAVRASAALVGDGEGPLVFPEQAAAVSAAGEGGATRSGKGCRRSRRGSSRGRDFVPDLGAIAE</sequence>
<protein>
    <submittedName>
        <fullName evidence="2">Uncharacterized protein</fullName>
    </submittedName>
</protein>
<dbReference type="Proteomes" id="UP001054889">
    <property type="component" value="Unassembled WGS sequence"/>
</dbReference>
<accession>A0AAV5ELY6</accession>
<reference evidence="2" key="2">
    <citation type="submission" date="2021-12" db="EMBL/GenBank/DDBJ databases">
        <title>Resequencing data analysis of finger millet.</title>
        <authorList>
            <person name="Hatakeyama M."/>
            <person name="Aluri S."/>
            <person name="Balachadran M.T."/>
            <person name="Sivarajan S.R."/>
            <person name="Poveda L."/>
            <person name="Shimizu-Inatsugi R."/>
            <person name="Schlapbach R."/>
            <person name="Sreeman S.M."/>
            <person name="Shimizu K.K."/>
        </authorList>
    </citation>
    <scope>NUCLEOTIDE SEQUENCE</scope>
</reference>
<comment type="caution">
    <text evidence="2">The sequence shown here is derived from an EMBL/GenBank/DDBJ whole genome shotgun (WGS) entry which is preliminary data.</text>
</comment>
<proteinExistence type="predicted"/>
<feature type="compositionally biased region" description="Basic residues" evidence="1">
    <location>
        <begin position="207"/>
        <end position="217"/>
    </location>
</feature>
<evidence type="ECO:0000313" key="2">
    <source>
        <dbReference type="EMBL" id="GJN23377.1"/>
    </source>
</evidence>
<gene>
    <name evidence="2" type="primary">gb11021</name>
    <name evidence="2" type="ORF">PR202_gb11021</name>
</gene>
<keyword evidence="3" id="KW-1185">Reference proteome</keyword>
<feature type="compositionally biased region" description="Basic and acidic residues" evidence="1">
    <location>
        <begin position="17"/>
        <end position="30"/>
    </location>
</feature>
<evidence type="ECO:0000256" key="1">
    <source>
        <dbReference type="SAM" id="MobiDB-lite"/>
    </source>
</evidence>
<feature type="region of interest" description="Disordered" evidence="1">
    <location>
        <begin position="196"/>
        <end position="231"/>
    </location>
</feature>
<dbReference type="PANTHER" id="PTHR33052">
    <property type="entry name" value="DUF4228 DOMAIN PROTEIN-RELATED"/>
    <property type="match status" value="1"/>
</dbReference>
<reference evidence="2" key="1">
    <citation type="journal article" date="2018" name="DNA Res.">
        <title>Multiple hybrid de novo genome assembly of finger millet, an orphan allotetraploid crop.</title>
        <authorList>
            <person name="Hatakeyama M."/>
            <person name="Aluri S."/>
            <person name="Balachadran M.T."/>
            <person name="Sivarajan S.R."/>
            <person name="Patrignani A."/>
            <person name="Gruter S."/>
            <person name="Poveda L."/>
            <person name="Shimizu-Inatsugi R."/>
            <person name="Baeten J."/>
            <person name="Francoijs K.J."/>
            <person name="Nataraja K.N."/>
            <person name="Reddy Y.A.N."/>
            <person name="Phadnis S."/>
            <person name="Ravikumar R.L."/>
            <person name="Schlapbach R."/>
            <person name="Sreeman S.M."/>
            <person name="Shimizu K.K."/>
        </authorList>
    </citation>
    <scope>NUCLEOTIDE SEQUENCE</scope>
</reference>
<evidence type="ECO:0000313" key="3">
    <source>
        <dbReference type="Proteomes" id="UP001054889"/>
    </source>
</evidence>
<dbReference type="EMBL" id="BQKI01000076">
    <property type="protein sequence ID" value="GJN23377.1"/>
    <property type="molecule type" value="Genomic_DNA"/>
</dbReference>
<feature type="region of interest" description="Disordered" evidence="1">
    <location>
        <begin position="1"/>
        <end position="50"/>
    </location>
</feature>
<name>A0AAV5ELY6_ELECO</name>